<evidence type="ECO:0000256" key="1">
    <source>
        <dbReference type="SAM" id="Phobius"/>
    </source>
</evidence>
<organism evidence="2 3">
    <name type="scientific">Arenibacter arenosicollis</name>
    <dbReference type="NCBI Taxonomy" id="2762274"/>
    <lineage>
        <taxon>Bacteria</taxon>
        <taxon>Pseudomonadati</taxon>
        <taxon>Bacteroidota</taxon>
        <taxon>Flavobacteriia</taxon>
        <taxon>Flavobacteriales</taxon>
        <taxon>Flavobacteriaceae</taxon>
        <taxon>Arenibacter</taxon>
    </lineage>
</organism>
<comment type="caution">
    <text evidence="2">The sequence shown here is derived from an EMBL/GenBank/DDBJ whole genome shotgun (WGS) entry which is preliminary data.</text>
</comment>
<dbReference type="EMBL" id="JACLHY010000020">
    <property type="protein sequence ID" value="MBC8769618.1"/>
    <property type="molecule type" value="Genomic_DNA"/>
</dbReference>
<reference evidence="2 3" key="1">
    <citation type="submission" date="2020-08" db="EMBL/GenBank/DDBJ databases">
        <title>Arenibacter gaetbuli sp. nov., isolated from a sand dune.</title>
        <authorList>
            <person name="Park S."/>
            <person name="Yoon J.-H."/>
        </authorList>
    </citation>
    <scope>NUCLEOTIDE SEQUENCE [LARGE SCALE GENOMIC DNA]</scope>
    <source>
        <strain evidence="2 3">BSSL-BM3</strain>
    </source>
</reference>
<dbReference type="RefSeq" id="WP_187586621.1">
    <property type="nucleotide sequence ID" value="NZ_JACLHY010000020.1"/>
</dbReference>
<proteinExistence type="predicted"/>
<dbReference type="Pfam" id="PF06197">
    <property type="entry name" value="DUF998"/>
    <property type="match status" value="1"/>
</dbReference>
<protein>
    <submittedName>
        <fullName evidence="2">DUF998 domain-containing protein</fullName>
    </submittedName>
</protein>
<feature type="transmembrane region" description="Helical" evidence="1">
    <location>
        <begin position="78"/>
        <end position="96"/>
    </location>
</feature>
<sequence>MKKLTISKIGVIVFIIILFILHFVNTSVNPKWQPISVYAIGTAGWLMNIAFFLLGISFLTLGLYLIKNFPKTGAKVGGILLILASLGNFLASIFNTDPISTLPDQMTMSGQIHNSAAGLLGFMILATVFIAFQFIKREQLKPFGKNMLVLTVILWGSELALIVTMGIYMSETNGMITPETPIGWLGRVVIVICAIWVWACANYLQKSNFKN</sequence>
<feature type="transmembrane region" description="Helical" evidence="1">
    <location>
        <begin position="7"/>
        <end position="25"/>
    </location>
</feature>
<evidence type="ECO:0000313" key="3">
    <source>
        <dbReference type="Proteomes" id="UP000618952"/>
    </source>
</evidence>
<evidence type="ECO:0000313" key="2">
    <source>
        <dbReference type="EMBL" id="MBC8769618.1"/>
    </source>
</evidence>
<keyword evidence="1" id="KW-0472">Membrane</keyword>
<keyword evidence="3" id="KW-1185">Reference proteome</keyword>
<feature type="transmembrane region" description="Helical" evidence="1">
    <location>
        <begin position="116"/>
        <end position="135"/>
    </location>
</feature>
<gene>
    <name evidence="2" type="ORF">H4O18_16590</name>
</gene>
<feature type="transmembrane region" description="Helical" evidence="1">
    <location>
        <begin position="182"/>
        <end position="204"/>
    </location>
</feature>
<feature type="transmembrane region" description="Helical" evidence="1">
    <location>
        <begin position="147"/>
        <end position="170"/>
    </location>
</feature>
<keyword evidence="1" id="KW-1133">Transmembrane helix</keyword>
<dbReference type="Proteomes" id="UP000618952">
    <property type="component" value="Unassembled WGS sequence"/>
</dbReference>
<keyword evidence="1" id="KW-0812">Transmembrane</keyword>
<dbReference type="InterPro" id="IPR009339">
    <property type="entry name" value="DUF998"/>
</dbReference>
<feature type="transmembrane region" description="Helical" evidence="1">
    <location>
        <begin position="45"/>
        <end position="66"/>
    </location>
</feature>
<name>A0ABR7QR18_9FLAO</name>
<accession>A0ABR7QR18</accession>